<feature type="transmembrane region" description="Helical" evidence="1">
    <location>
        <begin position="175"/>
        <end position="200"/>
    </location>
</feature>
<proteinExistence type="predicted"/>
<accession>A0A3T0D954</accession>
<keyword evidence="4" id="KW-1185">Reference proteome</keyword>
<feature type="transmembrane region" description="Helical" evidence="1">
    <location>
        <begin position="12"/>
        <end position="29"/>
    </location>
</feature>
<keyword evidence="1" id="KW-0472">Membrane</keyword>
<dbReference type="KEGG" id="ccha:ELD05_13505"/>
<dbReference type="RefSeq" id="WP_127352836.1">
    <property type="nucleotide sequence ID" value="NZ_CP034791.1"/>
</dbReference>
<dbReference type="GO" id="GO:0008237">
    <property type="term" value="F:metallopeptidase activity"/>
    <property type="evidence" value="ECO:0007669"/>
    <property type="project" value="UniProtKB-KW"/>
</dbReference>
<name>A0A3T0D954_9FIRM</name>
<dbReference type="AlphaFoldDB" id="A0A3T0D954"/>
<dbReference type="Pfam" id="PF02517">
    <property type="entry name" value="Rce1-like"/>
    <property type="match status" value="1"/>
</dbReference>
<keyword evidence="3" id="KW-0378">Hydrolase</keyword>
<keyword evidence="1" id="KW-0812">Transmembrane</keyword>
<feature type="transmembrane region" description="Helical" evidence="1">
    <location>
        <begin position="232"/>
        <end position="253"/>
    </location>
</feature>
<keyword evidence="3" id="KW-0645">Protease</keyword>
<sequence>MIEKIKGKFSDNTWNATIVGIVIFCLFAFRRADTYINNYIGKLSFFNSSQNVSLVYLNKLLIALISYLPFTFFTFLILGLMLLFTAGKHKLIQLSIEIYNRYKTKYFLFLLLEGFFGVIILCYSVILFPMQKSIKIDLVNYQLTSSWMKESGCLNVFYFIGIFIFAFIEETIYRVVIYHVFSSVTFRVFSAILTSTLFALYHDYSIYNGIFIIRNIITSLFLIYALEKTKSIWWSVGAHFGLNAFLFDVVTTVEGQKKLAIAIIFVFLLYMVLDYLIIKYFKRREVDNTNNKKITKSLEKSVDIR</sequence>
<feature type="transmembrane region" description="Helical" evidence="1">
    <location>
        <begin position="206"/>
        <end position="225"/>
    </location>
</feature>
<dbReference type="GO" id="GO:0006508">
    <property type="term" value="P:proteolysis"/>
    <property type="evidence" value="ECO:0007669"/>
    <property type="project" value="UniProtKB-KW"/>
</dbReference>
<evidence type="ECO:0000259" key="2">
    <source>
        <dbReference type="Pfam" id="PF02517"/>
    </source>
</evidence>
<reference evidence="3 4" key="1">
    <citation type="submission" date="2018-12" db="EMBL/GenBank/DDBJ databases">
        <title>Genome sequence from the cellulolytic species, Caldicellulosiruptor changbaiensis.</title>
        <authorList>
            <person name="Blumer-Schuette S.E."/>
            <person name="Mendoza C."/>
        </authorList>
    </citation>
    <scope>NUCLEOTIDE SEQUENCE [LARGE SCALE GENOMIC DNA]</scope>
    <source>
        <strain evidence="3 4">CBS-Z</strain>
    </source>
</reference>
<feature type="domain" description="CAAX prenyl protease 2/Lysostaphin resistance protein A-like" evidence="2">
    <location>
        <begin position="156"/>
        <end position="245"/>
    </location>
</feature>
<feature type="transmembrane region" description="Helical" evidence="1">
    <location>
        <begin position="259"/>
        <end position="278"/>
    </location>
</feature>
<feature type="transmembrane region" description="Helical" evidence="1">
    <location>
        <begin position="106"/>
        <end position="127"/>
    </location>
</feature>
<dbReference type="InterPro" id="IPR003675">
    <property type="entry name" value="Rce1/LyrA-like_dom"/>
</dbReference>
<dbReference type="Proteomes" id="UP000282930">
    <property type="component" value="Chromosome"/>
</dbReference>
<evidence type="ECO:0000313" key="3">
    <source>
        <dbReference type="EMBL" id="AZT91528.1"/>
    </source>
</evidence>
<dbReference type="EMBL" id="CP034791">
    <property type="protein sequence ID" value="AZT91528.1"/>
    <property type="molecule type" value="Genomic_DNA"/>
</dbReference>
<keyword evidence="1" id="KW-1133">Transmembrane helix</keyword>
<evidence type="ECO:0000313" key="4">
    <source>
        <dbReference type="Proteomes" id="UP000282930"/>
    </source>
</evidence>
<feature type="transmembrane region" description="Helical" evidence="1">
    <location>
        <begin position="60"/>
        <end position="85"/>
    </location>
</feature>
<feature type="transmembrane region" description="Helical" evidence="1">
    <location>
        <begin position="147"/>
        <end position="168"/>
    </location>
</feature>
<organism evidence="3 4">
    <name type="scientific">Caldicellulosiruptor changbaiensis</name>
    <dbReference type="NCBI Taxonomy" id="1222016"/>
    <lineage>
        <taxon>Bacteria</taxon>
        <taxon>Bacillati</taxon>
        <taxon>Bacillota</taxon>
        <taxon>Bacillota incertae sedis</taxon>
        <taxon>Caldicellulosiruptorales</taxon>
        <taxon>Caldicellulosiruptoraceae</taxon>
        <taxon>Caldicellulosiruptor</taxon>
    </lineage>
</organism>
<keyword evidence="3" id="KW-0482">Metalloprotease</keyword>
<dbReference type="GO" id="GO:0004175">
    <property type="term" value="F:endopeptidase activity"/>
    <property type="evidence" value="ECO:0007669"/>
    <property type="project" value="UniProtKB-ARBA"/>
</dbReference>
<protein>
    <submittedName>
        <fullName evidence="3">CPBP family intramembrane metalloprotease</fullName>
    </submittedName>
</protein>
<evidence type="ECO:0000256" key="1">
    <source>
        <dbReference type="SAM" id="Phobius"/>
    </source>
</evidence>
<gene>
    <name evidence="3" type="ORF">ELD05_13505</name>
</gene>
<dbReference type="GO" id="GO:0080120">
    <property type="term" value="P:CAAX-box protein maturation"/>
    <property type="evidence" value="ECO:0007669"/>
    <property type="project" value="UniProtKB-ARBA"/>
</dbReference>